<dbReference type="Gene3D" id="1.10.287.130">
    <property type="match status" value="1"/>
</dbReference>
<evidence type="ECO:0000256" key="2">
    <source>
        <dbReference type="ARBA" id="ARBA00004314"/>
    </source>
</evidence>
<keyword evidence="12 15" id="KW-1133">Transmembrane helix</keyword>
<dbReference type="InterPro" id="IPR003661">
    <property type="entry name" value="HisK_dim/P_dom"/>
</dbReference>
<comment type="catalytic activity">
    <reaction evidence="1">
        <text>ATP + protein L-histidine = ADP + protein N-phospho-L-histidine.</text>
        <dbReference type="EC" id="2.7.13.3"/>
    </reaction>
</comment>
<evidence type="ECO:0000256" key="1">
    <source>
        <dbReference type="ARBA" id="ARBA00000085"/>
    </source>
</evidence>
<dbReference type="GO" id="GO:0005886">
    <property type="term" value="C:plasma membrane"/>
    <property type="evidence" value="ECO:0007669"/>
    <property type="project" value="UniProtKB-SubCell"/>
</dbReference>
<feature type="transmembrane region" description="Helical" evidence="15">
    <location>
        <begin position="6"/>
        <end position="27"/>
    </location>
</feature>
<evidence type="ECO:0000256" key="8">
    <source>
        <dbReference type="ARBA" id="ARBA00022692"/>
    </source>
</evidence>
<dbReference type="PROSITE" id="PS50112">
    <property type="entry name" value="PAS"/>
    <property type="match status" value="1"/>
</dbReference>
<dbReference type="SMART" id="SM00388">
    <property type="entry name" value="HisKA"/>
    <property type="match status" value="1"/>
</dbReference>
<dbReference type="InterPro" id="IPR003594">
    <property type="entry name" value="HATPase_dom"/>
</dbReference>
<keyword evidence="14 15" id="KW-0472">Membrane</keyword>
<dbReference type="AlphaFoldDB" id="A0A350HA62"/>
<comment type="subcellular location">
    <subcellularLocation>
        <location evidence="3">Cell membrane</location>
        <topology evidence="3">Multi-pass membrane protein</topology>
    </subcellularLocation>
    <subcellularLocation>
        <location evidence="2">Membrane raft</location>
        <topology evidence="2">Multi-pass membrane protein</topology>
    </subcellularLocation>
</comment>
<evidence type="ECO:0000256" key="3">
    <source>
        <dbReference type="ARBA" id="ARBA00004651"/>
    </source>
</evidence>
<dbReference type="Pfam" id="PF00672">
    <property type="entry name" value="HAMP"/>
    <property type="match status" value="1"/>
</dbReference>
<evidence type="ECO:0000256" key="6">
    <source>
        <dbReference type="ARBA" id="ARBA00022553"/>
    </source>
</evidence>
<keyword evidence="13" id="KW-0902">Two-component regulatory system</keyword>
<evidence type="ECO:0000259" key="16">
    <source>
        <dbReference type="PROSITE" id="PS50109"/>
    </source>
</evidence>
<keyword evidence="6" id="KW-0597">Phosphoprotein</keyword>
<dbReference type="PANTHER" id="PTHR45528">
    <property type="entry name" value="SENSOR HISTIDINE KINASE CPXA"/>
    <property type="match status" value="1"/>
</dbReference>
<name>A0A350HA62_UNCW3</name>
<dbReference type="InterPro" id="IPR004358">
    <property type="entry name" value="Sig_transdc_His_kin-like_C"/>
</dbReference>
<dbReference type="InterPro" id="IPR005467">
    <property type="entry name" value="His_kinase_dom"/>
</dbReference>
<feature type="domain" description="Histidine kinase" evidence="16">
    <location>
        <begin position="362"/>
        <end position="573"/>
    </location>
</feature>
<keyword evidence="5" id="KW-1003">Cell membrane</keyword>
<dbReference type="EC" id="2.7.13.3" evidence="4"/>
<dbReference type="InterPro" id="IPR003660">
    <property type="entry name" value="HAMP_dom"/>
</dbReference>
<dbReference type="InterPro" id="IPR035965">
    <property type="entry name" value="PAS-like_dom_sf"/>
</dbReference>
<dbReference type="SMART" id="SM00091">
    <property type="entry name" value="PAS"/>
    <property type="match status" value="1"/>
</dbReference>
<evidence type="ECO:0000313" key="20">
    <source>
        <dbReference type="Proteomes" id="UP000264062"/>
    </source>
</evidence>
<keyword evidence="9" id="KW-0547">Nucleotide-binding</keyword>
<dbReference type="PANTHER" id="PTHR45528:SF1">
    <property type="entry name" value="SENSOR HISTIDINE KINASE CPXA"/>
    <property type="match status" value="1"/>
</dbReference>
<dbReference type="Pfam" id="PF00989">
    <property type="entry name" value="PAS"/>
    <property type="match status" value="1"/>
</dbReference>
<feature type="domain" description="PAS" evidence="17">
    <location>
        <begin position="247"/>
        <end position="282"/>
    </location>
</feature>
<keyword evidence="11" id="KW-0067">ATP-binding</keyword>
<dbReference type="SUPFAM" id="SSF55874">
    <property type="entry name" value="ATPase domain of HSP90 chaperone/DNA topoisomerase II/histidine kinase"/>
    <property type="match status" value="1"/>
</dbReference>
<gene>
    <name evidence="19" type="ORF">DCW38_04525</name>
</gene>
<protein>
    <recommendedName>
        <fullName evidence="4">histidine kinase</fullName>
        <ecNumber evidence="4">2.7.13.3</ecNumber>
    </recommendedName>
</protein>
<feature type="transmembrane region" description="Helical" evidence="15">
    <location>
        <begin position="133"/>
        <end position="154"/>
    </location>
</feature>
<dbReference type="InterPro" id="IPR013767">
    <property type="entry name" value="PAS_fold"/>
</dbReference>
<evidence type="ECO:0000259" key="17">
    <source>
        <dbReference type="PROSITE" id="PS50112"/>
    </source>
</evidence>
<dbReference type="PROSITE" id="PS50885">
    <property type="entry name" value="HAMP"/>
    <property type="match status" value="1"/>
</dbReference>
<keyword evidence="8 15" id="KW-0812">Transmembrane</keyword>
<evidence type="ECO:0000313" key="19">
    <source>
        <dbReference type="EMBL" id="HAV92428.1"/>
    </source>
</evidence>
<feature type="transmembrane region" description="Helical" evidence="15">
    <location>
        <begin position="166"/>
        <end position="188"/>
    </location>
</feature>
<dbReference type="Gene3D" id="6.10.340.10">
    <property type="match status" value="1"/>
</dbReference>
<evidence type="ECO:0000256" key="10">
    <source>
        <dbReference type="ARBA" id="ARBA00022777"/>
    </source>
</evidence>
<dbReference type="InterPro" id="IPR050398">
    <property type="entry name" value="HssS/ArlS-like"/>
</dbReference>
<reference evidence="19 20" key="1">
    <citation type="journal article" date="2018" name="Nat. Biotechnol.">
        <title>A standardized bacterial taxonomy based on genome phylogeny substantially revises the tree of life.</title>
        <authorList>
            <person name="Parks D.H."/>
            <person name="Chuvochina M."/>
            <person name="Waite D.W."/>
            <person name="Rinke C."/>
            <person name="Skarshewski A."/>
            <person name="Chaumeil P.A."/>
            <person name="Hugenholtz P."/>
        </authorList>
    </citation>
    <scope>NUCLEOTIDE SEQUENCE [LARGE SCALE GENOMIC DNA]</scope>
    <source>
        <strain evidence="19">UBA9956</strain>
    </source>
</reference>
<dbReference type="PRINTS" id="PR00344">
    <property type="entry name" value="BCTRLSENSOR"/>
</dbReference>
<dbReference type="SUPFAM" id="SSF47384">
    <property type="entry name" value="Homodimeric domain of signal transducing histidine kinase"/>
    <property type="match status" value="1"/>
</dbReference>
<dbReference type="InterPro" id="IPR000014">
    <property type="entry name" value="PAS"/>
</dbReference>
<dbReference type="NCBIfam" id="TIGR00229">
    <property type="entry name" value="sensory_box"/>
    <property type="match status" value="1"/>
</dbReference>
<feature type="domain" description="HAMP" evidence="18">
    <location>
        <begin position="190"/>
        <end position="242"/>
    </location>
</feature>
<evidence type="ECO:0000256" key="4">
    <source>
        <dbReference type="ARBA" id="ARBA00012438"/>
    </source>
</evidence>
<dbReference type="EMBL" id="DMZY01000133">
    <property type="protein sequence ID" value="HAV92428.1"/>
    <property type="molecule type" value="Genomic_DNA"/>
</dbReference>
<dbReference type="CDD" id="cd06225">
    <property type="entry name" value="HAMP"/>
    <property type="match status" value="1"/>
</dbReference>
<sequence>MKNRFFLRIFISLFLVAMLSMTILLLVSVDGVTKYYLSTVEDGMEKSLSVISSNTSALLSAGDTSALDLFFISVAKSTGYRLTLIDTSGTVILDSDENPKSMGNHKDRPEIESALNNKAGKSMRFSITRQQDMLYIAILLNIEGKSPVILRIASYVSHTKEAVADFYGRFTLIALFVVICMVIVSYLLTKNVYGPIDRLVTVSKRIADGDFDARVVIFRKDELKVLAESFNIMAEKVKKLFSQSEESREELNKIISTMHEGVLVIDRGGKILLSNEAAKRMFESENMEGRNFREIVRNPDFSELVNRCALEKSGVSGEFKNQNRDILVNLGYIEGVNETVATLFDITAIRETDRMRRDFIMNASHELRTPLTAIRGFIETMSDGVEGENKKYLEIIERHTERLVNIVEDLLSLSSLEHTERLEKEFTDPVKLTEEVVRIMKPKAEMKGLSVTFEHDSPPKISIDIFKFEQVLINLIDNAIKYTDKGFVKVRLNHDESTLLLEIEDSGIGISDEHRKRIFERFYVANKSRSKKSGGTGLGLAIVKHIVLLHDGTVDFKSSNEGTLFLVKLPLNQERSR</sequence>
<dbReference type="Pfam" id="PF02518">
    <property type="entry name" value="HATPase_c"/>
    <property type="match status" value="1"/>
</dbReference>
<dbReference type="InterPro" id="IPR036890">
    <property type="entry name" value="HATPase_C_sf"/>
</dbReference>
<comment type="caution">
    <text evidence="19">The sequence shown here is derived from an EMBL/GenBank/DDBJ whole genome shotgun (WGS) entry which is preliminary data.</text>
</comment>
<evidence type="ECO:0000256" key="14">
    <source>
        <dbReference type="ARBA" id="ARBA00023136"/>
    </source>
</evidence>
<accession>A0A350HA62</accession>
<dbReference type="Proteomes" id="UP000264062">
    <property type="component" value="Unassembled WGS sequence"/>
</dbReference>
<dbReference type="SUPFAM" id="SSF158472">
    <property type="entry name" value="HAMP domain-like"/>
    <property type="match status" value="1"/>
</dbReference>
<dbReference type="PROSITE" id="PS50109">
    <property type="entry name" value="HIS_KIN"/>
    <property type="match status" value="1"/>
</dbReference>
<evidence type="ECO:0000256" key="5">
    <source>
        <dbReference type="ARBA" id="ARBA00022475"/>
    </source>
</evidence>
<dbReference type="Pfam" id="PF00512">
    <property type="entry name" value="HisKA"/>
    <property type="match status" value="1"/>
</dbReference>
<evidence type="ECO:0000256" key="12">
    <source>
        <dbReference type="ARBA" id="ARBA00022989"/>
    </source>
</evidence>
<evidence type="ECO:0000256" key="15">
    <source>
        <dbReference type="SAM" id="Phobius"/>
    </source>
</evidence>
<evidence type="ECO:0000259" key="18">
    <source>
        <dbReference type="PROSITE" id="PS50885"/>
    </source>
</evidence>
<dbReference type="Gene3D" id="3.30.565.10">
    <property type="entry name" value="Histidine kinase-like ATPase, C-terminal domain"/>
    <property type="match status" value="1"/>
</dbReference>
<evidence type="ECO:0000256" key="13">
    <source>
        <dbReference type="ARBA" id="ARBA00023012"/>
    </source>
</evidence>
<dbReference type="FunFam" id="1.10.287.130:FF:000001">
    <property type="entry name" value="Two-component sensor histidine kinase"/>
    <property type="match status" value="1"/>
</dbReference>
<dbReference type="InterPro" id="IPR036097">
    <property type="entry name" value="HisK_dim/P_sf"/>
</dbReference>
<dbReference type="Gene3D" id="3.30.450.20">
    <property type="entry name" value="PAS domain"/>
    <property type="match status" value="1"/>
</dbReference>
<dbReference type="CDD" id="cd00130">
    <property type="entry name" value="PAS"/>
    <property type="match status" value="1"/>
</dbReference>
<dbReference type="CDD" id="cd00082">
    <property type="entry name" value="HisKA"/>
    <property type="match status" value="1"/>
</dbReference>
<dbReference type="FunFam" id="3.30.565.10:FF:000023">
    <property type="entry name" value="PAS domain-containing sensor histidine kinase"/>
    <property type="match status" value="1"/>
</dbReference>
<keyword evidence="10" id="KW-0418">Kinase</keyword>
<dbReference type="GO" id="GO:0006355">
    <property type="term" value="P:regulation of DNA-templated transcription"/>
    <property type="evidence" value="ECO:0007669"/>
    <property type="project" value="InterPro"/>
</dbReference>
<proteinExistence type="predicted"/>
<evidence type="ECO:0000256" key="11">
    <source>
        <dbReference type="ARBA" id="ARBA00022840"/>
    </source>
</evidence>
<dbReference type="GO" id="GO:0000155">
    <property type="term" value="F:phosphorelay sensor kinase activity"/>
    <property type="evidence" value="ECO:0007669"/>
    <property type="project" value="InterPro"/>
</dbReference>
<evidence type="ECO:0000256" key="9">
    <source>
        <dbReference type="ARBA" id="ARBA00022741"/>
    </source>
</evidence>
<dbReference type="GO" id="GO:0045121">
    <property type="term" value="C:membrane raft"/>
    <property type="evidence" value="ECO:0007669"/>
    <property type="project" value="UniProtKB-SubCell"/>
</dbReference>
<dbReference type="SMART" id="SM00304">
    <property type="entry name" value="HAMP"/>
    <property type="match status" value="1"/>
</dbReference>
<dbReference type="SUPFAM" id="SSF55785">
    <property type="entry name" value="PYP-like sensor domain (PAS domain)"/>
    <property type="match status" value="1"/>
</dbReference>
<keyword evidence="7" id="KW-0808">Transferase</keyword>
<dbReference type="GO" id="GO:0005524">
    <property type="term" value="F:ATP binding"/>
    <property type="evidence" value="ECO:0007669"/>
    <property type="project" value="UniProtKB-KW"/>
</dbReference>
<organism evidence="19 20">
    <name type="scientific">candidate division WOR-3 bacterium</name>
    <dbReference type="NCBI Taxonomy" id="2052148"/>
    <lineage>
        <taxon>Bacteria</taxon>
        <taxon>Bacteria division WOR-3</taxon>
    </lineage>
</organism>
<dbReference type="SMART" id="SM00387">
    <property type="entry name" value="HATPase_c"/>
    <property type="match status" value="1"/>
</dbReference>
<evidence type="ECO:0000256" key="7">
    <source>
        <dbReference type="ARBA" id="ARBA00022679"/>
    </source>
</evidence>